<feature type="transmembrane region" description="Helical" evidence="1">
    <location>
        <begin position="102"/>
        <end position="120"/>
    </location>
</feature>
<comment type="caution">
    <text evidence="3">The sequence shown here is derived from an EMBL/GenBank/DDBJ whole genome shotgun (WGS) entry which is preliminary data.</text>
</comment>
<reference evidence="4" key="1">
    <citation type="submission" date="2018-11" db="EMBL/GenBank/DDBJ databases">
        <title>Genome sequencing of a novel mesophilic and cellulolytic organism within the genus Hungateiclostridium.</title>
        <authorList>
            <person name="Rettenmaier R."/>
            <person name="Liebl W."/>
            <person name="Zverlov V."/>
        </authorList>
    </citation>
    <scope>NUCLEOTIDE SEQUENCE [LARGE SCALE GENOMIC DNA]</scope>
    <source>
        <strain evidence="4">N2K1</strain>
    </source>
</reference>
<name>A0A4Q0I2U4_9FIRM</name>
<evidence type="ECO:0000313" key="4">
    <source>
        <dbReference type="Proteomes" id="UP000289166"/>
    </source>
</evidence>
<keyword evidence="4" id="KW-1185">Reference proteome</keyword>
<feature type="transmembrane region" description="Helical" evidence="1">
    <location>
        <begin position="167"/>
        <end position="188"/>
    </location>
</feature>
<dbReference type="Pfam" id="PF07786">
    <property type="entry name" value="HGSNAT_cat"/>
    <property type="match status" value="1"/>
</dbReference>
<proteinExistence type="predicted"/>
<protein>
    <submittedName>
        <fullName evidence="3">DUF1624 domain-containing protein</fullName>
    </submittedName>
</protein>
<keyword evidence="1" id="KW-0812">Transmembrane</keyword>
<feature type="transmembrane region" description="Helical" evidence="1">
    <location>
        <begin position="214"/>
        <end position="233"/>
    </location>
</feature>
<accession>A0A4Q0I2U4</accession>
<dbReference type="AlphaFoldDB" id="A0A4Q0I2U4"/>
<dbReference type="InterPro" id="IPR012429">
    <property type="entry name" value="HGSNAT_cat"/>
</dbReference>
<dbReference type="RefSeq" id="WP_069194842.1">
    <property type="nucleotide sequence ID" value="NZ_RLII01000016.1"/>
</dbReference>
<evidence type="ECO:0000259" key="2">
    <source>
        <dbReference type="Pfam" id="PF07786"/>
    </source>
</evidence>
<dbReference type="Proteomes" id="UP000289166">
    <property type="component" value="Unassembled WGS sequence"/>
</dbReference>
<dbReference type="OrthoDB" id="9807591at2"/>
<feature type="transmembrane region" description="Helical" evidence="1">
    <location>
        <begin position="79"/>
        <end position="96"/>
    </location>
</feature>
<feature type="transmembrane region" description="Helical" evidence="1">
    <location>
        <begin position="127"/>
        <end position="147"/>
    </location>
</feature>
<dbReference type="EMBL" id="RLII01000016">
    <property type="protein sequence ID" value="RXE58564.1"/>
    <property type="molecule type" value="Genomic_DNA"/>
</dbReference>
<organism evidence="3 4">
    <name type="scientific">Acetivibrio mesophilus</name>
    <dbReference type="NCBI Taxonomy" id="2487273"/>
    <lineage>
        <taxon>Bacteria</taxon>
        <taxon>Bacillati</taxon>
        <taxon>Bacillota</taxon>
        <taxon>Clostridia</taxon>
        <taxon>Eubacteriales</taxon>
        <taxon>Oscillospiraceae</taxon>
        <taxon>Acetivibrio</taxon>
    </lineage>
</organism>
<sequence length="234" mass="26869">MLKKKNTTRERIWEIDILRGILIIIMVILHILYNLDFIYNFPIGYGTGFIDVIRIIDASLFIMVSGISTSFSKNSFRRGLIVFSAALSISLVTFIAGRGLFVSFGILHLLGICMMVSPLLKKISTPGLLTLSVIIAMTYFVIPYVKVSHNYFFMFGFHNDKFFSADYYPIFPWAWIFLLGIALSRLIYKEKKSIFNFSIRDNPISYLGRHSLEVYLIHQPIILLLLAILMSLFV</sequence>
<feature type="transmembrane region" description="Helical" evidence="1">
    <location>
        <begin position="12"/>
        <end position="33"/>
    </location>
</feature>
<keyword evidence="1" id="KW-0472">Membrane</keyword>
<gene>
    <name evidence="3" type="ORF">EFD62_11775</name>
</gene>
<evidence type="ECO:0000313" key="3">
    <source>
        <dbReference type="EMBL" id="RXE58564.1"/>
    </source>
</evidence>
<feature type="transmembrane region" description="Helical" evidence="1">
    <location>
        <begin position="45"/>
        <end position="67"/>
    </location>
</feature>
<evidence type="ECO:0000256" key="1">
    <source>
        <dbReference type="SAM" id="Phobius"/>
    </source>
</evidence>
<keyword evidence="1" id="KW-1133">Transmembrane helix</keyword>
<feature type="domain" description="Heparan-alpha-glucosaminide N-acetyltransferase catalytic" evidence="2">
    <location>
        <begin position="11"/>
        <end position="220"/>
    </location>
</feature>